<dbReference type="InterPro" id="IPR020472">
    <property type="entry name" value="WD40_PAC1"/>
</dbReference>
<keyword evidence="5 11" id="KW-0853">WD repeat</keyword>
<feature type="repeat" description="WD" evidence="11">
    <location>
        <begin position="86"/>
        <end position="100"/>
    </location>
</feature>
<dbReference type="SMART" id="SM00320">
    <property type="entry name" value="WD40"/>
    <property type="match status" value="6"/>
</dbReference>
<evidence type="ECO:0000313" key="13">
    <source>
        <dbReference type="Proteomes" id="UP001648503"/>
    </source>
</evidence>
<evidence type="ECO:0000256" key="11">
    <source>
        <dbReference type="PROSITE-ProRule" id="PRU00221"/>
    </source>
</evidence>
<evidence type="ECO:0000256" key="4">
    <source>
        <dbReference type="ARBA" id="ARBA00022490"/>
    </source>
</evidence>
<comment type="subcellular location">
    <subcellularLocation>
        <location evidence="2">Cytoplasm</location>
        <location evidence="2">Cytosol</location>
    </subcellularLocation>
    <subcellularLocation>
        <location evidence="1">Peroxisome matrix</location>
    </subcellularLocation>
</comment>
<gene>
    <name evidence="12" type="ORF">BASA50_005391</name>
</gene>
<dbReference type="PANTHER" id="PTHR46027">
    <property type="entry name" value="PEROXISOMAL TARGETING SIGNAL 2 RECEPTOR"/>
    <property type="match status" value="1"/>
</dbReference>
<dbReference type="PROSITE" id="PS50082">
    <property type="entry name" value="WD_REPEATS_2"/>
    <property type="match status" value="5"/>
</dbReference>
<dbReference type="Proteomes" id="UP001648503">
    <property type="component" value="Unassembled WGS sequence"/>
</dbReference>
<reference evidence="12 13" key="1">
    <citation type="submission" date="2021-02" db="EMBL/GenBank/DDBJ databases">
        <title>Variation within the Batrachochytrium salamandrivorans European outbreak.</title>
        <authorList>
            <person name="Kelly M."/>
            <person name="Pasmans F."/>
            <person name="Shea T.P."/>
            <person name="Munoz J.F."/>
            <person name="Carranza S."/>
            <person name="Cuomo C.A."/>
            <person name="Martel A."/>
        </authorList>
    </citation>
    <scope>NUCLEOTIDE SEQUENCE [LARGE SCALE GENOMIC DNA]</scope>
    <source>
        <strain evidence="12 13">AMFP18/2</strain>
    </source>
</reference>
<dbReference type="InterPro" id="IPR015943">
    <property type="entry name" value="WD40/YVTN_repeat-like_dom_sf"/>
</dbReference>
<dbReference type="EMBL" id="JAFCIX010000249">
    <property type="protein sequence ID" value="KAH6596094.1"/>
    <property type="molecule type" value="Genomic_DNA"/>
</dbReference>
<dbReference type="InterPro" id="IPR001680">
    <property type="entry name" value="WD40_rpt"/>
</dbReference>
<dbReference type="PRINTS" id="PR00320">
    <property type="entry name" value="GPROTEINBRPT"/>
</dbReference>
<feature type="repeat" description="WD" evidence="11">
    <location>
        <begin position="153"/>
        <end position="194"/>
    </location>
</feature>
<evidence type="ECO:0000256" key="8">
    <source>
        <dbReference type="ARBA" id="ARBA00023140"/>
    </source>
</evidence>
<evidence type="ECO:0000256" key="1">
    <source>
        <dbReference type="ARBA" id="ARBA00004253"/>
    </source>
</evidence>
<evidence type="ECO:0000256" key="3">
    <source>
        <dbReference type="ARBA" id="ARBA00022448"/>
    </source>
</evidence>
<comment type="caution">
    <text evidence="12">The sequence shown here is derived from an EMBL/GenBank/DDBJ whole genome shotgun (WGS) entry which is preliminary data.</text>
</comment>
<accession>A0ABQ8FCU3</accession>
<protein>
    <recommendedName>
        <fullName evidence="10">Peroxin-7</fullName>
    </recommendedName>
</protein>
<keyword evidence="6" id="KW-0677">Repeat</keyword>
<evidence type="ECO:0000256" key="10">
    <source>
        <dbReference type="ARBA" id="ARBA00032565"/>
    </source>
</evidence>
<keyword evidence="3" id="KW-0813">Transport</keyword>
<dbReference type="Gene3D" id="2.130.10.10">
    <property type="entry name" value="YVTN repeat-like/Quinoprotein amine dehydrogenase"/>
    <property type="match status" value="1"/>
</dbReference>
<dbReference type="Pfam" id="PF00400">
    <property type="entry name" value="WD40"/>
    <property type="match status" value="5"/>
</dbReference>
<proteinExistence type="inferred from homology"/>
<name>A0ABQ8FCU3_9FUNG</name>
<keyword evidence="8" id="KW-0576">Peroxisome</keyword>
<evidence type="ECO:0000256" key="2">
    <source>
        <dbReference type="ARBA" id="ARBA00004514"/>
    </source>
</evidence>
<dbReference type="PROSITE" id="PS50294">
    <property type="entry name" value="WD_REPEATS_REGION"/>
    <property type="match status" value="2"/>
</dbReference>
<dbReference type="InterPro" id="IPR036322">
    <property type="entry name" value="WD40_repeat_dom_sf"/>
</dbReference>
<feature type="repeat" description="WD" evidence="11">
    <location>
        <begin position="195"/>
        <end position="237"/>
    </location>
</feature>
<evidence type="ECO:0000256" key="5">
    <source>
        <dbReference type="ARBA" id="ARBA00022574"/>
    </source>
</evidence>
<dbReference type="PROSITE" id="PS00678">
    <property type="entry name" value="WD_REPEATS_1"/>
    <property type="match status" value="3"/>
</dbReference>
<dbReference type="SUPFAM" id="SSF50978">
    <property type="entry name" value="WD40 repeat-like"/>
    <property type="match status" value="1"/>
</dbReference>
<dbReference type="InterPro" id="IPR019775">
    <property type="entry name" value="WD40_repeat_CS"/>
</dbReference>
<dbReference type="InterPro" id="IPR044536">
    <property type="entry name" value="PEX7"/>
</dbReference>
<evidence type="ECO:0000256" key="7">
    <source>
        <dbReference type="ARBA" id="ARBA00022927"/>
    </source>
</evidence>
<evidence type="ECO:0000256" key="9">
    <source>
        <dbReference type="ARBA" id="ARBA00024017"/>
    </source>
</evidence>
<keyword evidence="4" id="KW-0963">Cytoplasm</keyword>
<feature type="repeat" description="WD" evidence="11">
    <location>
        <begin position="239"/>
        <end position="272"/>
    </location>
</feature>
<keyword evidence="13" id="KW-1185">Reference proteome</keyword>
<keyword evidence="7" id="KW-0653">Protein transport</keyword>
<evidence type="ECO:0000256" key="6">
    <source>
        <dbReference type="ARBA" id="ARBA00022737"/>
    </source>
</evidence>
<organism evidence="12 13">
    <name type="scientific">Batrachochytrium salamandrivorans</name>
    <dbReference type="NCBI Taxonomy" id="1357716"/>
    <lineage>
        <taxon>Eukaryota</taxon>
        <taxon>Fungi</taxon>
        <taxon>Fungi incertae sedis</taxon>
        <taxon>Chytridiomycota</taxon>
        <taxon>Chytridiomycota incertae sedis</taxon>
        <taxon>Chytridiomycetes</taxon>
        <taxon>Rhizophydiales</taxon>
        <taxon>Rhizophydiales incertae sedis</taxon>
        <taxon>Batrachochytrium</taxon>
    </lineage>
</organism>
<dbReference type="PANTHER" id="PTHR46027:SF1">
    <property type="entry name" value="PEROXISOMAL TARGETING SIGNAL 2 RECEPTOR"/>
    <property type="match status" value="1"/>
</dbReference>
<evidence type="ECO:0000313" key="12">
    <source>
        <dbReference type="EMBL" id="KAH6596094.1"/>
    </source>
</evidence>
<comment type="similarity">
    <text evidence="9">Belongs to the WD repeat peroxin-7 family.</text>
</comment>
<sequence>MQGQYHKRDNHTAGIRTAGFNGYSVEFSPFFEDRLACASAANFGIAGNGRLWILRLYPDGLQVERSYDTQDGLFDCAWSEIHENQLVTSSGDGSLKLWDLTMPDFPVMNWTEHKREVFSVNWNLVRKDTFVTGSWDYTIKLWNPEAPNSIHTWQEHTGCIYQTTWSPSHADIFASVGDQTAKIWDVRLPRSVQSIHAHNAEVLALDWGKYQKDTIVTGSVDSTVRVWDLRYPQKAIAVLAGHEYAVRRVKCSPHQGNIIGSASYDMTARFWDWGQHQNGGNVPAHHVHHDHSEFVMGLDFSIFSPGQVATCGWDEMIHIFQI</sequence>
<feature type="repeat" description="WD" evidence="11">
    <location>
        <begin position="110"/>
        <end position="152"/>
    </location>
</feature>